<name>A0ACD0ZPG9_9NEIS</name>
<proteinExistence type="predicted"/>
<reference evidence="1" key="1">
    <citation type="submission" date="2024-06" db="EMBL/GenBank/DDBJ databases">
        <title>Complete Genome Sequence of mouse commensal type strain Neisseria musculi.</title>
        <authorList>
            <person name="Thapa E."/>
            <person name="Aluvathingal J."/>
            <person name="Nadendla S."/>
            <person name="Mehta A."/>
            <person name="Tettelin H."/>
            <person name="Weyand N.J."/>
        </authorList>
    </citation>
    <scope>NUCLEOTIDE SEQUENCE</scope>
    <source>
        <strain evidence="1">NW831</strain>
    </source>
</reference>
<evidence type="ECO:0000313" key="2">
    <source>
        <dbReference type="Proteomes" id="UP000516412"/>
    </source>
</evidence>
<sequence>MNMSNHSVFERAARCGVAAGYHDINGVYHPAEEAVLEALLARLEIGVPEGEFDDVAAVTARQPAEIVLPPGFENYSGYSLTNEYDEQQTVTASDSDGRRSAVFLSALESGYYRLTVRKGRLKHRVLVVAAPEHAYRPPETAGGGRMNGLAVQLYSLRSAHNWGVGDFGDLARLAAFCGGRGLDFIGINPLHALFTSRPDFASPYSPSSRLWLNAVYLDVGGIIGGYRFARKARKWLENPEVQSRIEAVRAAETVDYAAVWALKKEALLLVFADFEKSTSRAAQPFQTAFEQFAEEKGGALHGFALFEALDQHYGGAGGERGWRAWPSEFHLPQSAAVQAFAEAHAGEIRFYQWLQWLCAVQLRQAEEAAAQHGVRLGLYGDLAVGVARGGADTWLKRSQYCMEMSVGAPPDPLGPLGQNWNLPPWHPVVMRRSGCREFIAVLRENMRHCGVLRIDHVMSLNRLWWVVPQQAAGGDAGSLAHGGGSSAAAYDKEPPRAPAANGAYVHYPQEILFAVLALESHRNRCVVVGEDLGTVPDDTRRLLERYRIFSYKVMYFSRRDHGFELPEHYPQQALCVTSTHDVAPLAGWWAGSDLQTMYALGVLPDETAFQTAWQQRGHDKEDLIRALKATHCLPCGYRPSEQADAAMIHAVHRFGAESRCILYAVQIENLLGMTENFNVPGIAEGYPNWARKLPQPLEAFSKHPFIEQQLAMLNEVRMRKNSQTQTYPPLDDQERGTIDSLFCATHGNPFAYLGRHRLPGNGEVVRCLVPDALAVDIVERGSGKLIAAAEKLDNRGFFAAVLPEGAPDYALSVQYSAERPSEKIEDPYRYGPHLQEIDQWLLTEGTHLRPYEALGAHLAEFDGVAGVNFAVWAPNAQRVSVIGEFNNWDGRRHVMRRHAASGIWEIFIPAVPFNALYKFEIRDAAGNVRQKADPFAFASELRPTTASVVRGLPEKMPEPAFRRQANAIDSPISIYEVHLGSWRRNLENNFWLTYEDLAIELVAYVKDMGFTHIELLPVSEYPFDGSWGYQATGLYSPTSRFGSPQQLQALVQAAHNEGIGVILDWVVGHFPVDDHGLNHFDGTPLYEHADPREGYHQDWNTLIYNFGRTEVKNYLQGNALYWIERFGFDGLRVDAVASMIYRDYSRKEGEWIPNRYGGRENLEAINFLRDTNTMLQRETPAAAEIAEESTSFANVTRAEGLNFQYKWNMGWMNDTLRYMKEDPINRKYHHNLMTFGMMYQYSENFVLPLSHDEVVHGKGSLLAKMPGDAWQKFANLRAYYGFMWGYPGKKLLFMGGEFAQGREWNYNEPLDWFLLEEAHGGLWHKGVQDYVRDLNHTYRSHAPLYQLDQWPEGFEWLVADDGNHSVFAFERRDREGNRLIVVSNFTPVVREHYRIGVNEAGTYREVMNSDSLPYQGSGVCTAEGGIVRTEAAASHGRAQSLSLTLPPLATVWLVLEK</sequence>
<accession>A0ACD0ZPG9</accession>
<evidence type="ECO:0000313" key="1">
    <source>
        <dbReference type="EMBL" id="QNT59954.2"/>
    </source>
</evidence>
<protein>
    <submittedName>
        <fullName evidence="1">4-alpha-glucanotransferase</fullName>
    </submittedName>
</protein>
<keyword evidence="2" id="KW-1185">Reference proteome</keyword>
<dbReference type="Proteomes" id="UP000516412">
    <property type="component" value="Chromosome"/>
</dbReference>
<gene>
    <name evidence="1" type="primary">malQ</name>
    <name evidence="1" type="ORF">H7A79_1437</name>
</gene>
<dbReference type="EMBL" id="CP060414">
    <property type="protein sequence ID" value="QNT59954.2"/>
    <property type="molecule type" value="Genomic_DNA"/>
</dbReference>
<organism evidence="1 2">
    <name type="scientific">Neisseria musculi</name>
    <dbReference type="NCBI Taxonomy" id="1815583"/>
    <lineage>
        <taxon>Bacteria</taxon>
        <taxon>Pseudomonadati</taxon>
        <taxon>Pseudomonadota</taxon>
        <taxon>Betaproteobacteria</taxon>
        <taxon>Neisseriales</taxon>
        <taxon>Neisseriaceae</taxon>
        <taxon>Neisseria</taxon>
    </lineage>
</organism>